<feature type="compositionally biased region" description="Polar residues" evidence="1">
    <location>
        <begin position="54"/>
        <end position="71"/>
    </location>
</feature>
<dbReference type="AlphaFoldDB" id="A0A1A8PD60"/>
<gene>
    <name evidence="2" type="primary">Nfu_g_1_026065</name>
</gene>
<name>A0A1A8PD60_9TELE</name>
<accession>A0A1A8PD60</accession>
<reference evidence="2" key="1">
    <citation type="submission" date="2016-05" db="EMBL/GenBank/DDBJ databases">
        <authorList>
            <person name="Lavstsen T."/>
            <person name="Jespersen J.S."/>
        </authorList>
    </citation>
    <scope>NUCLEOTIDE SEQUENCE</scope>
    <source>
        <tissue evidence="2">Brain</tissue>
    </source>
</reference>
<reference evidence="2" key="2">
    <citation type="submission" date="2016-06" db="EMBL/GenBank/DDBJ databases">
        <title>The genome of a short-lived fish provides insights into sex chromosome evolution and the genetic control of aging.</title>
        <authorList>
            <person name="Reichwald K."/>
            <person name="Felder M."/>
            <person name="Petzold A."/>
            <person name="Koch P."/>
            <person name="Groth M."/>
            <person name="Platzer M."/>
        </authorList>
    </citation>
    <scope>NUCLEOTIDE SEQUENCE</scope>
    <source>
        <tissue evidence="2">Brain</tissue>
    </source>
</reference>
<evidence type="ECO:0000313" key="2">
    <source>
        <dbReference type="EMBL" id="SBR79330.1"/>
    </source>
</evidence>
<feature type="region of interest" description="Disordered" evidence="1">
    <location>
        <begin position="35"/>
        <end position="71"/>
    </location>
</feature>
<feature type="compositionally biased region" description="Polar residues" evidence="1">
    <location>
        <begin position="112"/>
        <end position="121"/>
    </location>
</feature>
<organism evidence="2">
    <name type="scientific">Nothobranchius rachovii</name>
    <name type="common">bluefin notho</name>
    <dbReference type="NCBI Taxonomy" id="451742"/>
    <lineage>
        <taxon>Eukaryota</taxon>
        <taxon>Metazoa</taxon>
        <taxon>Chordata</taxon>
        <taxon>Craniata</taxon>
        <taxon>Vertebrata</taxon>
        <taxon>Euteleostomi</taxon>
        <taxon>Actinopterygii</taxon>
        <taxon>Neopterygii</taxon>
        <taxon>Teleostei</taxon>
        <taxon>Neoteleostei</taxon>
        <taxon>Acanthomorphata</taxon>
        <taxon>Ovalentaria</taxon>
        <taxon>Atherinomorphae</taxon>
        <taxon>Cyprinodontiformes</taxon>
        <taxon>Nothobranchiidae</taxon>
        <taxon>Nothobranchius</taxon>
    </lineage>
</organism>
<evidence type="ECO:0000256" key="1">
    <source>
        <dbReference type="SAM" id="MobiDB-lite"/>
    </source>
</evidence>
<feature type="compositionally biased region" description="Polar residues" evidence="1">
    <location>
        <begin position="130"/>
        <end position="141"/>
    </location>
</feature>
<feature type="region of interest" description="Disordered" evidence="1">
    <location>
        <begin position="112"/>
        <end position="153"/>
    </location>
</feature>
<protein>
    <submittedName>
        <fullName evidence="2">Uncharacterized protein</fullName>
    </submittedName>
</protein>
<proteinExistence type="predicted"/>
<sequence>MPGSKHELPSPELMPVTLANISADTVLVPPMSLRIRSGCPPRTSASVPDPRSSLPGSSGLTPYRRSSTQSRTGCGCRRVSAFIPPPSSSPMWTPCFRLWLRCLRLPASSTVRPSTPSNASCTPVAEVGDGNTSWTGRTTAPRSAPGNRPTPSRTLPLFLTSGTAGAALGLQEPSLDGGSCQNPSPQASLSQLADLHHGPHLPAYPSRGFPPRHTYVTNRDYIRKSPPQLTTQSPFLQIHDQSFQSTDPSYELSAHSKCSYLLLDNPAFPCHFTDARTLGDS</sequence>
<dbReference type="EMBL" id="HAEH01006476">
    <property type="protein sequence ID" value="SBR79330.1"/>
    <property type="molecule type" value="Transcribed_RNA"/>
</dbReference>